<evidence type="ECO:0000256" key="1">
    <source>
        <dbReference type="SAM" id="MobiDB-lite"/>
    </source>
</evidence>
<gene>
    <name evidence="2" type="ORF">SAMN05216586_107149</name>
</gene>
<sequence length="227" mass="25629">RSRSTKAANSTLTLCSVKLLFEVFNRFKTRLSNLEKPSLSGSGRRILQDQTPLSTPSKQPDENFSSHSNWRLSNNPSEAAHSTPSRRTVKLHFQANLLINKRFQRSILPDEEANYRPVRFYVKPFFSNSHRTINKPLAGVAPATTSPAADQTCNPQLTPTRTTRRLRRHKKTRRSGLFLHQALTSRLQQTSADSAPGRAASQHRSRWQLAQRQPAPSRSGEYPSASE</sequence>
<reference evidence="2 3" key="1">
    <citation type="submission" date="2016-10" db="EMBL/GenBank/DDBJ databases">
        <authorList>
            <person name="Varghese N."/>
            <person name="Submissions S."/>
        </authorList>
    </citation>
    <scope>NUCLEOTIDE SEQUENCE [LARGE SCALE GENOMIC DNA]</scope>
    <source>
        <strain evidence="2 3">CECT 8317</strain>
    </source>
</reference>
<dbReference type="EMBL" id="FNVE01000007">
    <property type="protein sequence ID" value="SEG47319.1"/>
    <property type="molecule type" value="Genomic_DNA"/>
</dbReference>
<evidence type="ECO:0000313" key="2">
    <source>
        <dbReference type="EMBL" id="SEG47319.1"/>
    </source>
</evidence>
<protein>
    <submittedName>
        <fullName evidence="2">Uncharacterized protein</fullName>
    </submittedName>
</protein>
<evidence type="ECO:0000313" key="3">
    <source>
        <dbReference type="Proteomes" id="UP000243518"/>
    </source>
</evidence>
<proteinExistence type="predicted"/>
<dbReference type="AlphaFoldDB" id="A0AAQ1G986"/>
<comment type="caution">
    <text evidence="2">The sequence shown here is derived from an EMBL/GenBank/DDBJ whole genome shotgun (WGS) entry which is preliminary data.</text>
</comment>
<name>A0AAQ1G986_9GAMM</name>
<dbReference type="Proteomes" id="UP000243518">
    <property type="component" value="Unassembled WGS sequence"/>
</dbReference>
<keyword evidence="3" id="KW-1185">Reference proteome</keyword>
<feature type="region of interest" description="Disordered" evidence="1">
    <location>
        <begin position="187"/>
        <end position="227"/>
    </location>
</feature>
<feature type="non-terminal residue" evidence="2">
    <location>
        <position position="1"/>
    </location>
</feature>
<feature type="compositionally biased region" description="Polar residues" evidence="1">
    <location>
        <begin position="48"/>
        <end position="86"/>
    </location>
</feature>
<feature type="region of interest" description="Disordered" evidence="1">
    <location>
        <begin position="38"/>
        <end position="87"/>
    </location>
</feature>
<organism evidence="2 3">
    <name type="scientific">Halopseudomonas aestusnigri</name>
    <dbReference type="NCBI Taxonomy" id="857252"/>
    <lineage>
        <taxon>Bacteria</taxon>
        <taxon>Pseudomonadati</taxon>
        <taxon>Pseudomonadota</taxon>
        <taxon>Gammaproteobacteria</taxon>
        <taxon>Pseudomonadales</taxon>
        <taxon>Pseudomonadaceae</taxon>
        <taxon>Halopseudomonas</taxon>
    </lineage>
</organism>
<accession>A0AAQ1G986</accession>